<keyword evidence="4 7" id="KW-0547">Nucleotide-binding</keyword>
<dbReference type="SMART" id="SM00220">
    <property type="entry name" value="S_TKc"/>
    <property type="match status" value="1"/>
</dbReference>
<dbReference type="Pfam" id="PF00069">
    <property type="entry name" value="Pkinase"/>
    <property type="match status" value="1"/>
</dbReference>
<dbReference type="PANTHER" id="PTHR43289:SF6">
    <property type="entry name" value="SERINE_THREONINE-PROTEIN KINASE NEKL-3"/>
    <property type="match status" value="1"/>
</dbReference>
<dbReference type="GO" id="GO:0004674">
    <property type="term" value="F:protein serine/threonine kinase activity"/>
    <property type="evidence" value="ECO:0007669"/>
    <property type="project" value="UniProtKB-KW"/>
</dbReference>
<keyword evidence="9" id="KW-0812">Transmembrane</keyword>
<keyword evidence="12" id="KW-1185">Reference proteome</keyword>
<feature type="compositionally biased region" description="Low complexity" evidence="8">
    <location>
        <begin position="409"/>
        <end position="437"/>
    </location>
</feature>
<dbReference type="SUPFAM" id="SSF56112">
    <property type="entry name" value="Protein kinase-like (PK-like)"/>
    <property type="match status" value="1"/>
</dbReference>
<organism evidence="11 12">
    <name type="scientific">Dactylosporangium roseum</name>
    <dbReference type="NCBI Taxonomy" id="47989"/>
    <lineage>
        <taxon>Bacteria</taxon>
        <taxon>Bacillati</taxon>
        <taxon>Actinomycetota</taxon>
        <taxon>Actinomycetes</taxon>
        <taxon>Micromonosporales</taxon>
        <taxon>Micromonosporaceae</taxon>
        <taxon>Dactylosporangium</taxon>
    </lineage>
</organism>
<reference evidence="11" key="1">
    <citation type="submission" date="2021-04" db="EMBL/GenBank/DDBJ databases">
        <title>Biosynthetic gene clusters of Dactylosporangioum roseum.</title>
        <authorList>
            <person name="Hartkoorn R.C."/>
            <person name="Beaudoing E."/>
            <person name="Hot D."/>
            <person name="Moureu S."/>
        </authorList>
    </citation>
    <scope>NUCLEOTIDE SEQUENCE</scope>
    <source>
        <strain evidence="11">NRRL B-16295</strain>
    </source>
</reference>
<dbReference type="Gene3D" id="3.30.200.20">
    <property type="entry name" value="Phosphorylase Kinase, domain 1"/>
    <property type="match status" value="1"/>
</dbReference>
<keyword evidence="2 11" id="KW-0723">Serine/threonine-protein kinase</keyword>
<dbReference type="RefSeq" id="WP_260728141.1">
    <property type="nucleotide sequence ID" value="NZ_BAAABS010000050.1"/>
</dbReference>
<keyword evidence="9" id="KW-1133">Transmembrane helix</keyword>
<dbReference type="EC" id="2.7.11.1" evidence="1"/>
<dbReference type="InterPro" id="IPR000719">
    <property type="entry name" value="Prot_kinase_dom"/>
</dbReference>
<dbReference type="EMBL" id="CP073721">
    <property type="protein sequence ID" value="UWZ38762.1"/>
    <property type="molecule type" value="Genomic_DNA"/>
</dbReference>
<keyword evidence="9" id="KW-0472">Membrane</keyword>
<evidence type="ECO:0000313" key="12">
    <source>
        <dbReference type="Proteomes" id="UP001058271"/>
    </source>
</evidence>
<dbReference type="InterPro" id="IPR008271">
    <property type="entry name" value="Ser/Thr_kinase_AS"/>
</dbReference>
<feature type="region of interest" description="Disordered" evidence="8">
    <location>
        <begin position="406"/>
        <end position="448"/>
    </location>
</feature>
<evidence type="ECO:0000256" key="2">
    <source>
        <dbReference type="ARBA" id="ARBA00022527"/>
    </source>
</evidence>
<dbReference type="PANTHER" id="PTHR43289">
    <property type="entry name" value="MITOGEN-ACTIVATED PROTEIN KINASE KINASE KINASE 20-RELATED"/>
    <property type="match status" value="1"/>
</dbReference>
<dbReference type="InterPro" id="IPR017441">
    <property type="entry name" value="Protein_kinase_ATP_BS"/>
</dbReference>
<dbReference type="Proteomes" id="UP001058271">
    <property type="component" value="Chromosome"/>
</dbReference>
<evidence type="ECO:0000256" key="9">
    <source>
        <dbReference type="SAM" id="Phobius"/>
    </source>
</evidence>
<evidence type="ECO:0000256" key="1">
    <source>
        <dbReference type="ARBA" id="ARBA00012513"/>
    </source>
</evidence>
<accession>A0ABY5ZA72</accession>
<dbReference type="CDD" id="cd14014">
    <property type="entry name" value="STKc_PknB_like"/>
    <property type="match status" value="1"/>
</dbReference>
<sequence length="541" mass="54706">MTRVLDGRYEVGPILGRGGMAEVRRGFDRRLERPVAIKLLHRAGLDDPAMLTRFDREARTVARLAHPNIVAMHDVGTDDGVPYLVMELVEGRSLAEALSGGPLAVREVARVGMQVCDALAAAHAAGVIHRDVKPANILLSATGHVKVCDFGIARLPGAAQLHLTASATALGTTTYMAPEQVASGLVDARADLYALGCVLFEMLTGRPPFTADTPVRVLWQHVHEQPAPVSALRAGVPAELDALVAALLAKRPEDRPSSAARVRAALVDVVTGAAAAPVGAVGTVGTVGTVGGAGATRAGTLGPGPAGIESTGTRAAGIGAAGIGAAGTGTAGTAGPSGGVRAAVRASAAVSPRTQAIPVLDPGEPHGGGRGRLGPIGVALIALGAAAVAVVVFAVLLASRPPGKDEPIAAPTSSGTAAPAGPGTGSPTSTTAPTTAPATPPVSPTAGDPVEAVDIVEAAIAGADSRLAQNEIRGLNRRLDDIRRELDRNHPERAAQRVADLRVDLRGLRDDGKFTQDGYDAVTAAVDRLARALSAPGNEQD</sequence>
<dbReference type="PROSITE" id="PS50011">
    <property type="entry name" value="PROTEIN_KINASE_DOM"/>
    <property type="match status" value="1"/>
</dbReference>
<keyword evidence="3" id="KW-0808">Transferase</keyword>
<evidence type="ECO:0000256" key="7">
    <source>
        <dbReference type="PROSITE-ProRule" id="PRU10141"/>
    </source>
</evidence>
<dbReference type="InterPro" id="IPR011009">
    <property type="entry name" value="Kinase-like_dom_sf"/>
</dbReference>
<dbReference type="Gene3D" id="1.10.510.10">
    <property type="entry name" value="Transferase(Phosphotransferase) domain 1"/>
    <property type="match status" value="1"/>
</dbReference>
<gene>
    <name evidence="11" type="ORF">Drose_11345</name>
</gene>
<dbReference type="PROSITE" id="PS00107">
    <property type="entry name" value="PROTEIN_KINASE_ATP"/>
    <property type="match status" value="1"/>
</dbReference>
<proteinExistence type="predicted"/>
<feature type="binding site" evidence="7">
    <location>
        <position position="38"/>
    </location>
    <ligand>
        <name>ATP</name>
        <dbReference type="ChEBI" id="CHEBI:30616"/>
    </ligand>
</feature>
<keyword evidence="6 7" id="KW-0067">ATP-binding</keyword>
<feature type="transmembrane region" description="Helical" evidence="9">
    <location>
        <begin position="376"/>
        <end position="398"/>
    </location>
</feature>
<evidence type="ECO:0000256" key="8">
    <source>
        <dbReference type="SAM" id="MobiDB-lite"/>
    </source>
</evidence>
<protein>
    <recommendedName>
        <fullName evidence="1">non-specific serine/threonine protein kinase</fullName>
        <ecNumber evidence="1">2.7.11.1</ecNumber>
    </recommendedName>
</protein>
<keyword evidence="5 11" id="KW-0418">Kinase</keyword>
<dbReference type="PROSITE" id="PS00108">
    <property type="entry name" value="PROTEIN_KINASE_ST"/>
    <property type="match status" value="1"/>
</dbReference>
<evidence type="ECO:0000256" key="6">
    <source>
        <dbReference type="ARBA" id="ARBA00022840"/>
    </source>
</evidence>
<name>A0ABY5ZA72_9ACTN</name>
<evidence type="ECO:0000256" key="5">
    <source>
        <dbReference type="ARBA" id="ARBA00022777"/>
    </source>
</evidence>
<evidence type="ECO:0000313" key="11">
    <source>
        <dbReference type="EMBL" id="UWZ38762.1"/>
    </source>
</evidence>
<evidence type="ECO:0000256" key="4">
    <source>
        <dbReference type="ARBA" id="ARBA00022741"/>
    </source>
</evidence>
<evidence type="ECO:0000256" key="3">
    <source>
        <dbReference type="ARBA" id="ARBA00022679"/>
    </source>
</evidence>
<feature type="domain" description="Protein kinase" evidence="10">
    <location>
        <begin position="9"/>
        <end position="267"/>
    </location>
</feature>
<evidence type="ECO:0000259" key="10">
    <source>
        <dbReference type="PROSITE" id="PS50011"/>
    </source>
</evidence>